<sequence>MKLTHNHSVDRKAIDVKLRLASKLTEEQLGQVKQMTRRSKCLDAFVVALNQTCDGQEKRWYASTLELQLVSLEFCGACRHVPTLHVRVDRRTPRSLWSPRTTPITAHKRSRKVLEGWQFKYRGGRLG</sequence>
<protein>
    <submittedName>
        <fullName evidence="1">Uncharacterized protein</fullName>
    </submittedName>
</protein>
<dbReference type="AlphaFoldDB" id="D7G0Z9"/>
<dbReference type="EMBL" id="FN648620">
    <property type="protein sequence ID" value="CBJ33109.1"/>
    <property type="molecule type" value="Genomic_DNA"/>
</dbReference>
<name>D7G0Z9_ECTSI</name>
<accession>D7G0Z9</accession>
<keyword evidence="2" id="KW-1185">Reference proteome</keyword>
<proteinExistence type="predicted"/>
<reference evidence="1 2" key="1">
    <citation type="journal article" date="2010" name="Nature">
        <title>The Ectocarpus genome and the independent evolution of multicellularity in brown algae.</title>
        <authorList>
            <person name="Cock J.M."/>
            <person name="Sterck L."/>
            <person name="Rouze P."/>
            <person name="Scornet D."/>
            <person name="Allen A.E."/>
            <person name="Amoutzias G."/>
            <person name="Anthouard V."/>
            <person name="Artiguenave F."/>
            <person name="Aury J.M."/>
            <person name="Badger J.H."/>
            <person name="Beszteri B."/>
            <person name="Billiau K."/>
            <person name="Bonnet E."/>
            <person name="Bothwell J.H."/>
            <person name="Bowler C."/>
            <person name="Boyen C."/>
            <person name="Brownlee C."/>
            <person name="Carrano C.J."/>
            <person name="Charrier B."/>
            <person name="Cho G.Y."/>
            <person name="Coelho S.M."/>
            <person name="Collen J."/>
            <person name="Corre E."/>
            <person name="Da Silva C."/>
            <person name="Delage L."/>
            <person name="Delaroque N."/>
            <person name="Dittami S.M."/>
            <person name="Doulbeau S."/>
            <person name="Elias M."/>
            <person name="Farnham G."/>
            <person name="Gachon C.M."/>
            <person name="Gschloessl B."/>
            <person name="Heesch S."/>
            <person name="Jabbari K."/>
            <person name="Jubin C."/>
            <person name="Kawai H."/>
            <person name="Kimura K."/>
            <person name="Kloareg B."/>
            <person name="Kupper F.C."/>
            <person name="Lang D."/>
            <person name="Le Bail A."/>
            <person name="Leblanc C."/>
            <person name="Lerouge P."/>
            <person name="Lohr M."/>
            <person name="Lopez P.J."/>
            <person name="Martens C."/>
            <person name="Maumus F."/>
            <person name="Michel G."/>
            <person name="Miranda-Saavedra D."/>
            <person name="Morales J."/>
            <person name="Moreau H."/>
            <person name="Motomura T."/>
            <person name="Nagasato C."/>
            <person name="Napoli C.A."/>
            <person name="Nelson D.R."/>
            <person name="Nyvall-Collen P."/>
            <person name="Peters A.F."/>
            <person name="Pommier C."/>
            <person name="Potin P."/>
            <person name="Poulain J."/>
            <person name="Quesneville H."/>
            <person name="Read B."/>
            <person name="Rensing S.A."/>
            <person name="Ritter A."/>
            <person name="Rousvoal S."/>
            <person name="Samanta M."/>
            <person name="Samson G."/>
            <person name="Schroeder D.C."/>
            <person name="Segurens B."/>
            <person name="Strittmatter M."/>
            <person name="Tonon T."/>
            <person name="Tregear J.W."/>
            <person name="Valentin K."/>
            <person name="von Dassow P."/>
            <person name="Yamagishi T."/>
            <person name="Van de Peer Y."/>
            <person name="Wincker P."/>
        </authorList>
    </citation>
    <scope>NUCLEOTIDE SEQUENCE [LARGE SCALE GENOMIC DNA]</scope>
    <source>
        <strain evidence="2">Ec32 / CCAP1310/4</strain>
    </source>
</reference>
<dbReference type="Proteomes" id="UP000002630">
    <property type="component" value="Linkage Group LG24"/>
</dbReference>
<evidence type="ECO:0000313" key="2">
    <source>
        <dbReference type="Proteomes" id="UP000002630"/>
    </source>
</evidence>
<dbReference type="EMBL" id="FN649749">
    <property type="protein sequence ID" value="CBJ33109.1"/>
    <property type="molecule type" value="Genomic_DNA"/>
</dbReference>
<dbReference type="InParanoid" id="D7G0Z9"/>
<evidence type="ECO:0000313" key="1">
    <source>
        <dbReference type="EMBL" id="CBJ33109.1"/>
    </source>
</evidence>
<organism evidence="1 2">
    <name type="scientific">Ectocarpus siliculosus</name>
    <name type="common">Brown alga</name>
    <name type="synonym">Conferva siliculosa</name>
    <dbReference type="NCBI Taxonomy" id="2880"/>
    <lineage>
        <taxon>Eukaryota</taxon>
        <taxon>Sar</taxon>
        <taxon>Stramenopiles</taxon>
        <taxon>Ochrophyta</taxon>
        <taxon>PX clade</taxon>
        <taxon>Phaeophyceae</taxon>
        <taxon>Ectocarpales</taxon>
        <taxon>Ectocarpaceae</taxon>
        <taxon>Ectocarpus</taxon>
    </lineage>
</organism>
<gene>
    <name evidence="1" type="ORF">Esi_0420_0019</name>
</gene>